<reference evidence="9 10" key="1">
    <citation type="submission" date="2024-06" db="EMBL/GenBank/DDBJ databases">
        <title>The Natural Products Discovery Center: Release of the First 8490 Sequenced Strains for Exploring Actinobacteria Biosynthetic Diversity.</title>
        <authorList>
            <person name="Kalkreuter E."/>
            <person name="Kautsar S.A."/>
            <person name="Yang D."/>
            <person name="Bader C.D."/>
            <person name="Teijaro C.N."/>
            <person name="Fluegel L."/>
            <person name="Davis C.M."/>
            <person name="Simpson J.R."/>
            <person name="Lauterbach L."/>
            <person name="Steele A.D."/>
            <person name="Gui C."/>
            <person name="Meng S."/>
            <person name="Li G."/>
            <person name="Viehrig K."/>
            <person name="Ye F."/>
            <person name="Su P."/>
            <person name="Kiefer A.F."/>
            <person name="Nichols A."/>
            <person name="Cepeda A.J."/>
            <person name="Yan W."/>
            <person name="Fan B."/>
            <person name="Jiang Y."/>
            <person name="Adhikari A."/>
            <person name="Zheng C.-J."/>
            <person name="Schuster L."/>
            <person name="Cowan T.M."/>
            <person name="Smanski M.J."/>
            <person name="Chevrette M.G."/>
            <person name="De Carvalho L.P.S."/>
            <person name="Shen B."/>
        </authorList>
    </citation>
    <scope>NUCLEOTIDE SEQUENCE [LARGE SCALE GENOMIC DNA]</scope>
    <source>
        <strain evidence="9 10">NPDC019583</strain>
    </source>
</reference>
<dbReference type="Proteomes" id="UP001550603">
    <property type="component" value="Unassembled WGS sequence"/>
</dbReference>
<feature type="region of interest" description="Disordered" evidence="7">
    <location>
        <begin position="339"/>
        <end position="399"/>
    </location>
</feature>
<evidence type="ECO:0000256" key="6">
    <source>
        <dbReference type="ARBA" id="ARBA00023136"/>
    </source>
</evidence>
<evidence type="ECO:0000256" key="2">
    <source>
        <dbReference type="ARBA" id="ARBA00022475"/>
    </source>
</evidence>
<evidence type="ECO:0000256" key="3">
    <source>
        <dbReference type="ARBA" id="ARBA00022679"/>
    </source>
</evidence>
<dbReference type="EMBL" id="JBEYBN010000025">
    <property type="protein sequence ID" value="MEU2268498.1"/>
    <property type="molecule type" value="Genomic_DNA"/>
</dbReference>
<gene>
    <name evidence="9" type="ORF">ABZ568_19245</name>
</gene>
<organism evidence="9 10">
    <name type="scientific">Streptomyces olindensis</name>
    <dbReference type="NCBI Taxonomy" id="358823"/>
    <lineage>
        <taxon>Bacteria</taxon>
        <taxon>Bacillati</taxon>
        <taxon>Actinomycetota</taxon>
        <taxon>Actinomycetes</taxon>
        <taxon>Kitasatosporales</taxon>
        <taxon>Streptomycetaceae</taxon>
        <taxon>Streptomyces</taxon>
    </lineage>
</organism>
<keyword evidence="4 8" id="KW-0812">Transmembrane</keyword>
<evidence type="ECO:0000256" key="4">
    <source>
        <dbReference type="ARBA" id="ARBA00022692"/>
    </source>
</evidence>
<feature type="transmembrane region" description="Helical" evidence="8">
    <location>
        <begin position="178"/>
        <end position="194"/>
    </location>
</feature>
<evidence type="ECO:0000256" key="1">
    <source>
        <dbReference type="ARBA" id="ARBA00004651"/>
    </source>
</evidence>
<feature type="transmembrane region" description="Helical" evidence="8">
    <location>
        <begin position="77"/>
        <end position="94"/>
    </location>
</feature>
<proteinExistence type="predicted"/>
<comment type="caution">
    <text evidence="9">The sequence shown here is derived from an EMBL/GenBank/DDBJ whole genome shotgun (WGS) entry which is preliminary data.</text>
</comment>
<dbReference type="EC" id="2.7.8.-" evidence="9"/>
<protein>
    <submittedName>
        <fullName evidence="9">MraY family glycosyltransferase</fullName>
        <ecNumber evidence="9">2.7.8.-</ecNumber>
    </submittedName>
</protein>
<feature type="compositionally biased region" description="Low complexity" evidence="7">
    <location>
        <begin position="386"/>
        <end position="399"/>
    </location>
</feature>
<keyword evidence="5 8" id="KW-1133">Transmembrane helix</keyword>
<keyword evidence="10" id="KW-1185">Reference proteome</keyword>
<sequence>MSSALWMAGAGAAALLLALVLTEPLRRFAVLHGITDRPNARKAHTRPTPYLGGVAVAVATLTAGTAAALARSVLDPALAVLLGCGTIVCALGLIDDLRQLGPGIRLCVETSAAATVVLAGGHPTLFGSAIDAVLAVLWIVFMTNAFNLLDNMDGVASSLCAVIGGLVCLTVASDGPGVVVAALAGACLGFLFHNRHPARIFLGDAGSLFLGFTLSSAVLVLHRGADGLAGPVALLLATLIPTVDTTLVMTSRYRESRPLLQGGTDHITHRLRRMGMTVQQVVRVLCVVAALGCLCGALVTHGAVAPGVALVAAVLVGAAAVRLLLGVPSMAGLPARAEARAGAPGRMARSAKTLRRSGTLGRRVQPARPADVPHSREVGKTSAMFPAASGPSAPDSSRG</sequence>
<feature type="transmembrane region" description="Helical" evidence="8">
    <location>
        <begin position="201"/>
        <end position="222"/>
    </location>
</feature>
<keyword evidence="2" id="KW-1003">Cell membrane</keyword>
<dbReference type="Pfam" id="PF00953">
    <property type="entry name" value="Glycos_transf_4"/>
    <property type="match status" value="1"/>
</dbReference>
<evidence type="ECO:0000256" key="5">
    <source>
        <dbReference type="ARBA" id="ARBA00022989"/>
    </source>
</evidence>
<evidence type="ECO:0000256" key="7">
    <source>
        <dbReference type="SAM" id="MobiDB-lite"/>
    </source>
</evidence>
<evidence type="ECO:0000313" key="9">
    <source>
        <dbReference type="EMBL" id="MEU2268498.1"/>
    </source>
</evidence>
<feature type="transmembrane region" description="Helical" evidence="8">
    <location>
        <begin position="305"/>
        <end position="325"/>
    </location>
</feature>
<feature type="transmembrane region" description="Helical" evidence="8">
    <location>
        <begin position="228"/>
        <end position="249"/>
    </location>
</feature>
<comment type="subcellular location">
    <subcellularLocation>
        <location evidence="1">Cell membrane</location>
        <topology evidence="1">Multi-pass membrane protein</topology>
    </subcellularLocation>
</comment>
<accession>A0ABV2XWV2</accession>
<feature type="transmembrane region" description="Helical" evidence="8">
    <location>
        <begin position="281"/>
        <end position="299"/>
    </location>
</feature>
<dbReference type="CDD" id="cd06853">
    <property type="entry name" value="GT_WecA_like"/>
    <property type="match status" value="1"/>
</dbReference>
<name>A0ABV2XWV2_9ACTN</name>
<keyword evidence="6 8" id="KW-0472">Membrane</keyword>
<dbReference type="RefSeq" id="WP_359789953.1">
    <property type="nucleotide sequence ID" value="NZ_JBEYBN010000025.1"/>
</dbReference>
<evidence type="ECO:0000313" key="10">
    <source>
        <dbReference type="Proteomes" id="UP001550603"/>
    </source>
</evidence>
<feature type="transmembrane region" description="Helical" evidence="8">
    <location>
        <begin position="125"/>
        <end position="142"/>
    </location>
</feature>
<dbReference type="PANTHER" id="PTHR22926:SF3">
    <property type="entry name" value="UNDECAPRENYL-PHOSPHATE ALPHA-N-ACETYLGLUCOSAMINYL 1-PHOSPHATE TRANSFERASE"/>
    <property type="match status" value="1"/>
</dbReference>
<feature type="compositionally biased region" description="Low complexity" evidence="7">
    <location>
        <begin position="339"/>
        <end position="351"/>
    </location>
</feature>
<feature type="transmembrane region" description="Helical" evidence="8">
    <location>
        <begin position="154"/>
        <end position="172"/>
    </location>
</feature>
<dbReference type="PANTHER" id="PTHR22926">
    <property type="entry name" value="PHOSPHO-N-ACETYLMURAMOYL-PENTAPEPTIDE-TRANSFERASE"/>
    <property type="match status" value="1"/>
</dbReference>
<dbReference type="GO" id="GO:0016740">
    <property type="term" value="F:transferase activity"/>
    <property type="evidence" value="ECO:0007669"/>
    <property type="project" value="UniProtKB-KW"/>
</dbReference>
<evidence type="ECO:0000256" key="8">
    <source>
        <dbReference type="SAM" id="Phobius"/>
    </source>
</evidence>
<keyword evidence="3 9" id="KW-0808">Transferase</keyword>
<dbReference type="InterPro" id="IPR000715">
    <property type="entry name" value="Glycosyl_transferase_4"/>
</dbReference>
<feature type="transmembrane region" description="Helical" evidence="8">
    <location>
        <begin position="50"/>
        <end position="70"/>
    </location>
</feature>